<dbReference type="SUPFAM" id="SSF52172">
    <property type="entry name" value="CheY-like"/>
    <property type="match status" value="1"/>
</dbReference>
<dbReference type="RefSeq" id="WP_109229929.1">
    <property type="nucleotide sequence ID" value="NZ_PYHR01000002.1"/>
</dbReference>
<dbReference type="InterPro" id="IPR012074">
    <property type="entry name" value="GAF_ANTAR"/>
</dbReference>
<evidence type="ECO:0000256" key="4">
    <source>
        <dbReference type="ARBA" id="ARBA00023163"/>
    </source>
</evidence>
<dbReference type="InterPro" id="IPR036388">
    <property type="entry name" value="WH-like_DNA-bd_sf"/>
</dbReference>
<dbReference type="GO" id="GO:0016301">
    <property type="term" value="F:kinase activity"/>
    <property type="evidence" value="ECO:0007669"/>
    <property type="project" value="UniProtKB-KW"/>
</dbReference>
<evidence type="ECO:0000256" key="2">
    <source>
        <dbReference type="ARBA" id="ARBA00022777"/>
    </source>
</evidence>
<sequence length="233" mass="24950">MPEERISLEMRMAALAATLDELGTLEETLTAVTHAALELIPAATAVSITLRRGSGRVESIGMASEIARNVVALQYSLNEGPCLDAAREVPLCQSPDIRVDTRWPVWGPAAHAAEGIVSILSIQLLSARGVHGALNIFGRRPNGFDSDDVAQASVLTVHAGIALRTTLLEEDLRAAITSRHLIGQAQGLLMERYQLDAESAFALLKRLSSTSNTKVVEIARRLVEERGAVVPTA</sequence>
<dbReference type="SMART" id="SM01012">
    <property type="entry name" value="ANTAR"/>
    <property type="match status" value="1"/>
</dbReference>
<keyword evidence="7" id="KW-1185">Reference proteome</keyword>
<evidence type="ECO:0000259" key="5">
    <source>
        <dbReference type="PROSITE" id="PS50921"/>
    </source>
</evidence>
<evidence type="ECO:0000313" key="6">
    <source>
        <dbReference type="EMBL" id="PWD51550.1"/>
    </source>
</evidence>
<dbReference type="Pfam" id="PF03861">
    <property type="entry name" value="ANTAR"/>
    <property type="match status" value="1"/>
</dbReference>
<dbReference type="PIRSF" id="PIRSF036625">
    <property type="entry name" value="GAF_ANTAR"/>
    <property type="match status" value="1"/>
</dbReference>
<dbReference type="InterPro" id="IPR029016">
    <property type="entry name" value="GAF-like_dom_sf"/>
</dbReference>
<dbReference type="InterPro" id="IPR011006">
    <property type="entry name" value="CheY-like_superfamily"/>
</dbReference>
<evidence type="ECO:0000256" key="3">
    <source>
        <dbReference type="ARBA" id="ARBA00023015"/>
    </source>
</evidence>
<keyword evidence="2" id="KW-0418">Kinase</keyword>
<dbReference type="Gene3D" id="3.30.450.40">
    <property type="match status" value="1"/>
</dbReference>
<dbReference type="PROSITE" id="PS50921">
    <property type="entry name" value="ANTAR"/>
    <property type="match status" value="1"/>
</dbReference>
<evidence type="ECO:0000256" key="1">
    <source>
        <dbReference type="ARBA" id="ARBA00022679"/>
    </source>
</evidence>
<dbReference type="SUPFAM" id="SSF55781">
    <property type="entry name" value="GAF domain-like"/>
    <property type="match status" value="1"/>
</dbReference>
<feature type="domain" description="ANTAR" evidence="5">
    <location>
        <begin position="162"/>
        <end position="223"/>
    </location>
</feature>
<dbReference type="GO" id="GO:0003723">
    <property type="term" value="F:RNA binding"/>
    <property type="evidence" value="ECO:0007669"/>
    <property type="project" value="InterPro"/>
</dbReference>
<dbReference type="InterPro" id="IPR003018">
    <property type="entry name" value="GAF"/>
</dbReference>
<organism evidence="6 7">
    <name type="scientific">Serinibacter arcticus</name>
    <dbReference type="NCBI Taxonomy" id="1655435"/>
    <lineage>
        <taxon>Bacteria</taxon>
        <taxon>Bacillati</taxon>
        <taxon>Actinomycetota</taxon>
        <taxon>Actinomycetes</taxon>
        <taxon>Micrococcales</taxon>
        <taxon>Beutenbergiaceae</taxon>
        <taxon>Serinibacter</taxon>
    </lineage>
</organism>
<dbReference type="Pfam" id="PF13185">
    <property type="entry name" value="GAF_2"/>
    <property type="match status" value="1"/>
</dbReference>
<keyword evidence="3" id="KW-0805">Transcription regulation</keyword>
<protein>
    <recommendedName>
        <fullName evidence="5">ANTAR domain-containing protein</fullName>
    </recommendedName>
</protein>
<dbReference type="EMBL" id="PYHR01000002">
    <property type="protein sequence ID" value="PWD51550.1"/>
    <property type="molecule type" value="Genomic_DNA"/>
</dbReference>
<reference evidence="6 7" key="1">
    <citation type="submission" date="2018-03" db="EMBL/GenBank/DDBJ databases">
        <title>Genome assembly of novel Miniimonas species PCH200.</title>
        <authorList>
            <person name="Thakur V."/>
            <person name="Kumar V."/>
            <person name="Singh D."/>
        </authorList>
    </citation>
    <scope>NUCLEOTIDE SEQUENCE [LARGE SCALE GENOMIC DNA]</scope>
    <source>
        <strain evidence="6 7">PCH200</strain>
    </source>
</reference>
<accession>A0A2U1ZX75</accession>
<dbReference type="Proteomes" id="UP000245166">
    <property type="component" value="Unassembled WGS sequence"/>
</dbReference>
<dbReference type="OrthoDB" id="4935162at2"/>
<dbReference type="AlphaFoldDB" id="A0A2U1ZX75"/>
<evidence type="ECO:0000313" key="7">
    <source>
        <dbReference type="Proteomes" id="UP000245166"/>
    </source>
</evidence>
<dbReference type="Gene3D" id="1.10.10.10">
    <property type="entry name" value="Winged helix-like DNA-binding domain superfamily/Winged helix DNA-binding domain"/>
    <property type="match status" value="1"/>
</dbReference>
<comment type="caution">
    <text evidence="6">The sequence shown here is derived from an EMBL/GenBank/DDBJ whole genome shotgun (WGS) entry which is preliminary data.</text>
</comment>
<name>A0A2U1ZX75_9MICO</name>
<proteinExistence type="predicted"/>
<keyword evidence="4" id="KW-0804">Transcription</keyword>
<keyword evidence="1" id="KW-0808">Transferase</keyword>
<gene>
    <name evidence="6" type="ORF">C8046_13750</name>
</gene>
<dbReference type="InterPro" id="IPR005561">
    <property type="entry name" value="ANTAR"/>
</dbReference>